<dbReference type="CDD" id="cd05927">
    <property type="entry name" value="LC-FACS_euk"/>
    <property type="match status" value="1"/>
</dbReference>
<dbReference type="GO" id="GO:0005524">
    <property type="term" value="F:ATP binding"/>
    <property type="evidence" value="ECO:0007669"/>
    <property type="project" value="UniProtKB-KW"/>
</dbReference>
<protein>
    <recommendedName>
        <fullName evidence="14">Arachidonate--CoA ligase</fullName>
        <ecNumber evidence="12">6.2.1.15</ecNumber>
        <ecNumber evidence="13">6.2.1.3</ecNumber>
    </recommendedName>
</protein>
<dbReference type="GO" id="GO:0047676">
    <property type="term" value="F:arachidonate-CoA ligase activity"/>
    <property type="evidence" value="ECO:0007669"/>
    <property type="project" value="UniProtKB-EC"/>
</dbReference>
<organism evidence="17 18">
    <name type="scientific">Plakobranchus ocellatus</name>
    <dbReference type="NCBI Taxonomy" id="259542"/>
    <lineage>
        <taxon>Eukaryota</taxon>
        <taxon>Metazoa</taxon>
        <taxon>Spiralia</taxon>
        <taxon>Lophotrochozoa</taxon>
        <taxon>Mollusca</taxon>
        <taxon>Gastropoda</taxon>
        <taxon>Heterobranchia</taxon>
        <taxon>Euthyneura</taxon>
        <taxon>Panpulmonata</taxon>
        <taxon>Sacoglossa</taxon>
        <taxon>Placobranchoidea</taxon>
        <taxon>Plakobranchidae</taxon>
        <taxon>Plakobranchus</taxon>
    </lineage>
</organism>
<dbReference type="PANTHER" id="PTHR43272">
    <property type="entry name" value="LONG-CHAIN-FATTY-ACID--COA LIGASE"/>
    <property type="match status" value="1"/>
</dbReference>
<comment type="catalytic activity">
    <reaction evidence="6">
        <text>5-hydroxy-(6E,8Z,11Z,14Z)-eicosatetraenoate + ATP + CoA = 5-hydroxy-(6E,8Z,11Z,14Z)-eicosatetraenoyl-CoA + AMP + diphosphate</text>
        <dbReference type="Rhea" id="RHEA:52108"/>
        <dbReference type="ChEBI" id="CHEBI:30616"/>
        <dbReference type="ChEBI" id="CHEBI:33019"/>
        <dbReference type="ChEBI" id="CHEBI:57287"/>
        <dbReference type="ChEBI" id="CHEBI:65341"/>
        <dbReference type="ChEBI" id="CHEBI:136407"/>
        <dbReference type="ChEBI" id="CHEBI:456215"/>
    </reaction>
    <physiologicalReaction direction="left-to-right" evidence="6">
        <dbReference type="Rhea" id="RHEA:52109"/>
    </physiologicalReaction>
</comment>
<dbReference type="AlphaFoldDB" id="A0AAV4D5P2"/>
<comment type="catalytic activity">
    <reaction evidence="15">
        <text>hexadecanoate + ATP + CoA = hexadecanoyl-CoA + AMP + diphosphate</text>
        <dbReference type="Rhea" id="RHEA:30751"/>
        <dbReference type="ChEBI" id="CHEBI:7896"/>
        <dbReference type="ChEBI" id="CHEBI:30616"/>
        <dbReference type="ChEBI" id="CHEBI:33019"/>
        <dbReference type="ChEBI" id="CHEBI:57287"/>
        <dbReference type="ChEBI" id="CHEBI:57379"/>
        <dbReference type="ChEBI" id="CHEBI:456215"/>
    </reaction>
    <physiologicalReaction direction="left-to-right" evidence="15">
        <dbReference type="Rhea" id="RHEA:30752"/>
    </physiologicalReaction>
</comment>
<keyword evidence="4" id="KW-0276">Fatty acid metabolism</keyword>
<evidence type="ECO:0000256" key="8">
    <source>
        <dbReference type="ARBA" id="ARBA00024495"/>
    </source>
</evidence>
<feature type="domain" description="AMP-dependent synthetase/ligase" evidence="16">
    <location>
        <begin position="77"/>
        <end position="243"/>
    </location>
</feature>
<dbReference type="EC" id="6.2.1.15" evidence="12"/>
<comment type="catalytic activity">
    <reaction evidence="11">
        <text>(E)-hexadec-2-enoate + ATP + CoA = (2E)-hexadecenoyl-CoA + AMP + diphosphate</text>
        <dbReference type="Rhea" id="RHEA:36139"/>
        <dbReference type="ChEBI" id="CHEBI:30616"/>
        <dbReference type="ChEBI" id="CHEBI:33019"/>
        <dbReference type="ChEBI" id="CHEBI:57287"/>
        <dbReference type="ChEBI" id="CHEBI:61526"/>
        <dbReference type="ChEBI" id="CHEBI:72745"/>
        <dbReference type="ChEBI" id="CHEBI:456215"/>
    </reaction>
    <physiologicalReaction direction="left-to-right" evidence="11">
        <dbReference type="Rhea" id="RHEA:36140"/>
    </physiologicalReaction>
</comment>
<evidence type="ECO:0000256" key="7">
    <source>
        <dbReference type="ARBA" id="ARBA00024484"/>
    </source>
</evidence>
<dbReference type="Proteomes" id="UP000735302">
    <property type="component" value="Unassembled WGS sequence"/>
</dbReference>
<evidence type="ECO:0000256" key="1">
    <source>
        <dbReference type="ARBA" id="ARBA00006432"/>
    </source>
</evidence>
<dbReference type="EC" id="6.2.1.3" evidence="13"/>
<sequence length="638" mass="71104">MFWSWGTQPMVPSIDKNNQSVVVDGNPCHRTSHLSKGKDLLEAEKVTDCLTCYEVLLAGRKMSDNGPCFGSRTGPNKEYEWLNYQQIIDEAHQFGAGLIHAGNDPDQGKFVGIFSGNRLEWCISDFGCQAFSLIPVPLYETLGLDACKYILNQCEIASVVCDKEDKVKKLLKLQPDIPSLQLLIVVEPVTDDTRSSAEAVGLKVFSFEEIVNKGKLNPSKPKPPKEDDVYTICYTSGTTGKCKDPHYILSKDDIHLSYLPLAHNFERCVTIVLLMSGARIGFFSGDIKLLMDDLAALKPTFFPSVPRLLNRIYDSVMADVKSSYIKSMMLSWALASKQSEVDRHIFRRDSIWDKLIFHKIQDKLGGRVKLMITGSAPLSSKVMSFLRCALGCLVIEGYGQTEAGAGLTITLPGDCSIGHVGPPLAGVHIKLADVPEMNYYAKDGVGEVLAKSSFLMNEYYKQPEKTAEALDKDGWLHTGDVGTWEKNGALKIIDRIKNVFKLSQGEYVATEKVENVYKTSPFVGQIFLDGDSLQPCLMGIVVPNEIYLDKWATNNGFPAKLEDFCKAEGAKKLVLDDLISEGKKAGLMTFEQVKDIYLEPDMFSIENEMLTPTMKNKRASLRKKYREIIQQLYKDNGL</sequence>
<evidence type="ECO:0000313" key="18">
    <source>
        <dbReference type="Proteomes" id="UP000735302"/>
    </source>
</evidence>
<comment type="catalytic activity">
    <reaction evidence="10">
        <text>(5Z,8Z,11Z,14Z)-eicosatetraenoate + ATP + CoA = (5Z,8Z,11Z,14Z)-eicosatetraenoyl-CoA + AMP + diphosphate</text>
        <dbReference type="Rhea" id="RHEA:19713"/>
        <dbReference type="ChEBI" id="CHEBI:30616"/>
        <dbReference type="ChEBI" id="CHEBI:32395"/>
        <dbReference type="ChEBI" id="CHEBI:33019"/>
        <dbReference type="ChEBI" id="CHEBI:57287"/>
        <dbReference type="ChEBI" id="CHEBI:57368"/>
        <dbReference type="ChEBI" id="CHEBI:456215"/>
        <dbReference type="EC" id="6.2.1.15"/>
    </reaction>
    <physiologicalReaction direction="left-to-right" evidence="10">
        <dbReference type="Rhea" id="RHEA:19714"/>
    </physiologicalReaction>
</comment>
<dbReference type="GO" id="GO:0016020">
    <property type="term" value="C:membrane"/>
    <property type="evidence" value="ECO:0007669"/>
    <property type="project" value="TreeGrafter"/>
</dbReference>
<dbReference type="InterPro" id="IPR000873">
    <property type="entry name" value="AMP-dep_synth/lig_dom"/>
</dbReference>
<evidence type="ECO:0000256" key="5">
    <source>
        <dbReference type="ARBA" id="ARBA00022840"/>
    </source>
</evidence>
<accession>A0AAV4D5P2</accession>
<comment type="catalytic activity">
    <reaction evidence="7">
        <text>a long-chain fatty acid + ATP + CoA = a long-chain fatty acyl-CoA + AMP + diphosphate</text>
        <dbReference type="Rhea" id="RHEA:15421"/>
        <dbReference type="ChEBI" id="CHEBI:30616"/>
        <dbReference type="ChEBI" id="CHEBI:33019"/>
        <dbReference type="ChEBI" id="CHEBI:57287"/>
        <dbReference type="ChEBI" id="CHEBI:57560"/>
        <dbReference type="ChEBI" id="CHEBI:83139"/>
        <dbReference type="ChEBI" id="CHEBI:456215"/>
        <dbReference type="EC" id="6.2.1.3"/>
    </reaction>
    <physiologicalReaction direction="left-to-right" evidence="7">
        <dbReference type="Rhea" id="RHEA:15422"/>
    </physiologicalReaction>
</comment>
<keyword evidence="3" id="KW-0547">Nucleotide-binding</keyword>
<dbReference type="EMBL" id="BLXT01007498">
    <property type="protein sequence ID" value="GFO39453.1"/>
    <property type="molecule type" value="Genomic_DNA"/>
</dbReference>
<dbReference type="Pfam" id="PF00501">
    <property type="entry name" value="AMP-binding"/>
    <property type="match status" value="2"/>
</dbReference>
<reference evidence="17 18" key="1">
    <citation type="journal article" date="2021" name="Elife">
        <title>Chloroplast acquisition without the gene transfer in kleptoplastic sea slugs, Plakobranchus ocellatus.</title>
        <authorList>
            <person name="Maeda T."/>
            <person name="Takahashi S."/>
            <person name="Yoshida T."/>
            <person name="Shimamura S."/>
            <person name="Takaki Y."/>
            <person name="Nagai Y."/>
            <person name="Toyoda A."/>
            <person name="Suzuki Y."/>
            <person name="Arimoto A."/>
            <person name="Ishii H."/>
            <person name="Satoh N."/>
            <person name="Nishiyama T."/>
            <person name="Hasebe M."/>
            <person name="Maruyama T."/>
            <person name="Minagawa J."/>
            <person name="Obokata J."/>
            <person name="Shigenobu S."/>
        </authorList>
    </citation>
    <scope>NUCLEOTIDE SEQUENCE [LARGE SCALE GENOMIC DNA]</scope>
</reference>
<evidence type="ECO:0000256" key="12">
    <source>
        <dbReference type="ARBA" id="ARBA00026113"/>
    </source>
</evidence>
<keyword evidence="4" id="KW-0443">Lipid metabolism</keyword>
<keyword evidence="2 17" id="KW-0436">Ligase</keyword>
<feature type="domain" description="AMP-dependent synthetase/ligase" evidence="16">
    <location>
        <begin position="249"/>
        <end position="460"/>
    </location>
</feature>
<dbReference type="GO" id="GO:0005783">
    <property type="term" value="C:endoplasmic reticulum"/>
    <property type="evidence" value="ECO:0007669"/>
    <property type="project" value="TreeGrafter"/>
</dbReference>
<keyword evidence="5" id="KW-0067">ATP-binding</keyword>
<dbReference type="InterPro" id="IPR045311">
    <property type="entry name" value="LC-FACS_euk"/>
</dbReference>
<evidence type="ECO:0000256" key="6">
    <source>
        <dbReference type="ARBA" id="ARBA00024469"/>
    </source>
</evidence>
<evidence type="ECO:0000256" key="10">
    <source>
        <dbReference type="ARBA" id="ARBA00024548"/>
    </source>
</evidence>
<evidence type="ECO:0000256" key="2">
    <source>
        <dbReference type="ARBA" id="ARBA00022598"/>
    </source>
</evidence>
<evidence type="ECO:0000259" key="16">
    <source>
        <dbReference type="Pfam" id="PF00501"/>
    </source>
</evidence>
<dbReference type="Gene3D" id="3.40.50.12780">
    <property type="entry name" value="N-terminal domain of ligase-like"/>
    <property type="match status" value="1"/>
</dbReference>
<evidence type="ECO:0000256" key="4">
    <source>
        <dbReference type="ARBA" id="ARBA00022832"/>
    </source>
</evidence>
<evidence type="ECO:0000256" key="14">
    <source>
        <dbReference type="ARBA" id="ARBA00032120"/>
    </source>
</evidence>
<name>A0AAV4D5P2_9GAST</name>
<dbReference type="SUPFAM" id="SSF56801">
    <property type="entry name" value="Acetyl-CoA synthetase-like"/>
    <property type="match status" value="1"/>
</dbReference>
<comment type="similarity">
    <text evidence="1">Belongs to the ATP-dependent AMP-binding enzyme family.</text>
</comment>
<dbReference type="PANTHER" id="PTHR43272:SF107">
    <property type="entry name" value="LONG-CHAIN-FATTY-ACID--COA LIGASE 5"/>
    <property type="match status" value="1"/>
</dbReference>
<gene>
    <name evidence="17" type="ORF">PoB_006595800</name>
</gene>
<dbReference type="InterPro" id="IPR042099">
    <property type="entry name" value="ANL_N_sf"/>
</dbReference>
<keyword evidence="18" id="KW-1185">Reference proteome</keyword>
<evidence type="ECO:0000256" key="9">
    <source>
        <dbReference type="ARBA" id="ARBA00024532"/>
    </source>
</evidence>
<evidence type="ECO:0000256" key="3">
    <source>
        <dbReference type="ARBA" id="ARBA00022741"/>
    </source>
</evidence>
<proteinExistence type="inferred from homology"/>
<comment type="caution">
    <text evidence="17">The sequence shown here is derived from an EMBL/GenBank/DDBJ whole genome shotgun (WGS) entry which is preliminary data.</text>
</comment>
<evidence type="ECO:0000313" key="17">
    <source>
        <dbReference type="EMBL" id="GFO39453.1"/>
    </source>
</evidence>
<comment type="catalytic activity">
    <reaction evidence="8">
        <text>12-hydroxy-(5Z,8Z,10E,14Z)-eicosatetraenoate + ATP + CoA = 12-hydroxy-(5Z,8Z,10E,14Z)-eicosatetraenoyl-CoA + AMP + diphosphate</text>
        <dbReference type="Rhea" id="RHEA:52112"/>
        <dbReference type="ChEBI" id="CHEBI:30616"/>
        <dbReference type="ChEBI" id="CHEBI:33019"/>
        <dbReference type="ChEBI" id="CHEBI:57287"/>
        <dbReference type="ChEBI" id="CHEBI:90718"/>
        <dbReference type="ChEBI" id="CHEBI:136408"/>
        <dbReference type="ChEBI" id="CHEBI:456215"/>
    </reaction>
    <physiologicalReaction direction="left-to-right" evidence="8">
        <dbReference type="Rhea" id="RHEA:52113"/>
    </physiologicalReaction>
</comment>
<comment type="catalytic activity">
    <reaction evidence="9">
        <text>15-hydroxy-(5Z,8Z,11Z,13E)-eicosatetraenoate + ATP + CoA = 15-hydroxy-(5Z,8Z,11Z,13E)-eicosatetraenoyl-CoA + AMP + diphosphate</text>
        <dbReference type="Rhea" id="RHEA:52116"/>
        <dbReference type="ChEBI" id="CHEBI:30616"/>
        <dbReference type="ChEBI" id="CHEBI:33019"/>
        <dbReference type="ChEBI" id="CHEBI:57287"/>
        <dbReference type="ChEBI" id="CHEBI:78832"/>
        <dbReference type="ChEBI" id="CHEBI:136409"/>
        <dbReference type="ChEBI" id="CHEBI:456215"/>
    </reaction>
    <physiologicalReaction direction="left-to-right" evidence="9">
        <dbReference type="Rhea" id="RHEA:52117"/>
    </physiologicalReaction>
</comment>
<evidence type="ECO:0000256" key="13">
    <source>
        <dbReference type="ARBA" id="ARBA00026121"/>
    </source>
</evidence>
<evidence type="ECO:0000256" key="11">
    <source>
        <dbReference type="ARBA" id="ARBA00024565"/>
    </source>
</evidence>
<evidence type="ECO:0000256" key="15">
    <source>
        <dbReference type="ARBA" id="ARBA00049139"/>
    </source>
</evidence>